<comment type="caution">
    <text evidence="11">The sequence shown here is derived from an EMBL/GenBank/DDBJ whole genome shotgun (WGS) entry which is preliminary data.</text>
</comment>
<keyword evidence="3" id="KW-0507">mRNA processing</keyword>
<keyword evidence="6" id="KW-0508">mRNA splicing</keyword>
<keyword evidence="8 11" id="KW-0687">Ribonucleoprotein</keyword>
<feature type="compositionally biased region" description="Acidic residues" evidence="9">
    <location>
        <begin position="1"/>
        <end position="33"/>
    </location>
</feature>
<reference evidence="12" key="1">
    <citation type="submission" date="2017-01" db="EMBL/GenBank/DDBJ databases">
        <authorList>
            <person name="Wang Y."/>
            <person name="White M."/>
            <person name="Kvist S."/>
            <person name="Moncalvo J.-M."/>
        </authorList>
    </citation>
    <scope>NUCLEOTIDE SEQUENCE [LARGE SCALE GENOMIC DNA]</scope>
    <source>
        <strain evidence="12">COL-18-3</strain>
    </source>
</reference>
<name>A0A1R1PF25_ZANCU</name>
<evidence type="ECO:0000313" key="12">
    <source>
        <dbReference type="Proteomes" id="UP000188320"/>
    </source>
</evidence>
<dbReference type="Pfam" id="PF09785">
    <property type="entry name" value="Prp31_C"/>
    <property type="match status" value="1"/>
</dbReference>
<dbReference type="Pfam" id="PF01798">
    <property type="entry name" value="Nop"/>
    <property type="match status" value="1"/>
</dbReference>
<evidence type="ECO:0000256" key="7">
    <source>
        <dbReference type="ARBA" id="ARBA00023242"/>
    </source>
</evidence>
<evidence type="ECO:0000256" key="4">
    <source>
        <dbReference type="ARBA" id="ARBA00022728"/>
    </source>
</evidence>
<dbReference type="GO" id="GO:0003723">
    <property type="term" value="F:RNA binding"/>
    <property type="evidence" value="ECO:0007669"/>
    <property type="project" value="UniProtKB-KW"/>
</dbReference>
<dbReference type="OrthoDB" id="4771285at2759"/>
<dbReference type="InterPro" id="IPR036070">
    <property type="entry name" value="Nop_dom_sf"/>
</dbReference>
<comment type="subcellular location">
    <subcellularLocation>
        <location evidence="1">Nucleus</location>
    </subcellularLocation>
</comment>
<dbReference type="PANTHER" id="PTHR13904">
    <property type="entry name" value="PRE-MRNA SPLICING FACTOR PRP31"/>
    <property type="match status" value="1"/>
</dbReference>
<dbReference type="Gene3D" id="1.10.287.4070">
    <property type="match status" value="1"/>
</dbReference>
<feature type="domain" description="Nop" evidence="10">
    <location>
        <begin position="254"/>
        <end position="372"/>
    </location>
</feature>
<proteinExistence type="inferred from homology"/>
<dbReference type="SMART" id="SM00931">
    <property type="entry name" value="NOSIC"/>
    <property type="match status" value="1"/>
</dbReference>
<protein>
    <submittedName>
        <fullName evidence="11">U4/U6 small nuclear ribonucleoprotein Prp31</fullName>
    </submittedName>
</protein>
<dbReference type="FunFam" id="1.10.246.90:FF:000002">
    <property type="entry name" value="U4/U6 small nuclear ribonucleoprotein Prp31"/>
    <property type="match status" value="1"/>
</dbReference>
<evidence type="ECO:0000256" key="8">
    <source>
        <dbReference type="ARBA" id="ARBA00023274"/>
    </source>
</evidence>
<dbReference type="AlphaFoldDB" id="A0A1R1PF25"/>
<dbReference type="InterPro" id="IPR002687">
    <property type="entry name" value="Nop_dom"/>
</dbReference>
<keyword evidence="4" id="KW-0747">Spliceosome</keyword>
<dbReference type="GO" id="GO:0046540">
    <property type="term" value="C:U4/U6 x U5 tri-snRNP complex"/>
    <property type="evidence" value="ECO:0007669"/>
    <property type="project" value="InterPro"/>
</dbReference>
<dbReference type="InterPro" id="IPR019175">
    <property type="entry name" value="Prp31_C"/>
</dbReference>
<evidence type="ECO:0000259" key="10">
    <source>
        <dbReference type="PROSITE" id="PS51358"/>
    </source>
</evidence>
<keyword evidence="12" id="KW-1185">Reference proteome</keyword>
<feature type="compositionally biased region" description="Basic and acidic residues" evidence="9">
    <location>
        <begin position="39"/>
        <end position="49"/>
    </location>
</feature>
<evidence type="ECO:0000256" key="5">
    <source>
        <dbReference type="ARBA" id="ARBA00022884"/>
    </source>
</evidence>
<dbReference type="GO" id="GO:0005687">
    <property type="term" value="C:U4 snRNP"/>
    <property type="evidence" value="ECO:0007669"/>
    <property type="project" value="TreeGrafter"/>
</dbReference>
<dbReference type="GO" id="GO:0071011">
    <property type="term" value="C:precatalytic spliceosome"/>
    <property type="evidence" value="ECO:0007669"/>
    <property type="project" value="TreeGrafter"/>
</dbReference>
<dbReference type="InterPro" id="IPR042239">
    <property type="entry name" value="Nop_C"/>
</dbReference>
<dbReference type="InterPro" id="IPR027105">
    <property type="entry name" value="Prp31"/>
</dbReference>
<sequence>MALEDYLAELEELDGEELDIEEEEDLMEQEELENLAAKNEQDHRKEKWSNQDLAVSETKMAEAGNTDDGQQNLKKSVGGSSGVADSFKIAKVYKSKEFGHVIDQIKLYTNTVDITKKKIFGPVEEDDEYKLVVRANELSIKIEGEIVAVYRNLRDLYAVRFPELETLVTNPLSYAQTILAIGESIDIDIGKVKLDGILAPAIKMVVVVTGSTTSGRKLEDDELQQVLKGAQILIQLIEAKDEIVKYVESRMGIIAPNLSAIVGPAIAARMIVDAEGLTGLAKIPACNLQVLGKQRQYGTGMSSVTAKKHVGLLYESELVSSVPDDFKNKMLRKVAAKCALAIRVDMLHEAADGGMGTRFKQELLSSVEKLLEPAPLKAIKPLVIPPEGRKIKRAGKRVRREKESTAMTELRKNRNRMYFGKASEEVVVNDEMENLGMLGQGGSGGLGMGMGMGITGKIRGISTDTSTSKKIKPSKKYQRILQQQSQSSAVSGIATNLSFTPIQGIELSNPKTLLERQNKVDQANSRYFSGGFMSAIPKK</sequence>
<dbReference type="GO" id="GO:0000244">
    <property type="term" value="P:spliceosomal tri-snRNP complex assembly"/>
    <property type="evidence" value="ECO:0007669"/>
    <property type="project" value="InterPro"/>
</dbReference>
<evidence type="ECO:0000256" key="6">
    <source>
        <dbReference type="ARBA" id="ARBA00023187"/>
    </source>
</evidence>
<keyword evidence="5" id="KW-0694">RNA-binding</keyword>
<evidence type="ECO:0000256" key="1">
    <source>
        <dbReference type="ARBA" id="ARBA00004123"/>
    </source>
</evidence>
<dbReference type="PANTHER" id="PTHR13904:SF0">
    <property type="entry name" value="U4_U6 SMALL NUCLEAR RIBONUCLEOPROTEIN PRP31"/>
    <property type="match status" value="1"/>
</dbReference>
<dbReference type="FunFam" id="1.10.287.4070:FF:000003">
    <property type="entry name" value="U4/U6 small nuclear ribonucleoprotein PRP31"/>
    <property type="match status" value="1"/>
</dbReference>
<dbReference type="Gene3D" id="1.10.246.90">
    <property type="entry name" value="Nop domain"/>
    <property type="match status" value="1"/>
</dbReference>
<dbReference type="SUPFAM" id="SSF89124">
    <property type="entry name" value="Nop domain"/>
    <property type="match status" value="1"/>
</dbReference>
<gene>
    <name evidence="11" type="ORF">AX774_g7062</name>
</gene>
<evidence type="ECO:0000256" key="2">
    <source>
        <dbReference type="ARBA" id="ARBA00005572"/>
    </source>
</evidence>
<organism evidence="11 12">
    <name type="scientific">Zancudomyces culisetae</name>
    <name type="common">Gut fungus</name>
    <name type="synonym">Smittium culisetae</name>
    <dbReference type="NCBI Taxonomy" id="1213189"/>
    <lineage>
        <taxon>Eukaryota</taxon>
        <taxon>Fungi</taxon>
        <taxon>Fungi incertae sedis</taxon>
        <taxon>Zoopagomycota</taxon>
        <taxon>Kickxellomycotina</taxon>
        <taxon>Harpellomycetes</taxon>
        <taxon>Harpellales</taxon>
        <taxon>Legeriomycetaceae</taxon>
        <taxon>Zancudomyces</taxon>
    </lineage>
</organism>
<dbReference type="EMBL" id="LSSK01001527">
    <property type="protein sequence ID" value="OMH79518.1"/>
    <property type="molecule type" value="Genomic_DNA"/>
</dbReference>
<comment type="similarity">
    <text evidence="2">Belongs to the PRP31 family.</text>
</comment>
<dbReference type="PROSITE" id="PS51358">
    <property type="entry name" value="NOP"/>
    <property type="match status" value="1"/>
</dbReference>
<accession>A0A1R1PF25</accession>
<dbReference type="Proteomes" id="UP000188320">
    <property type="component" value="Unassembled WGS sequence"/>
</dbReference>
<keyword evidence="7" id="KW-0539">Nucleus</keyword>
<feature type="region of interest" description="Disordered" evidence="9">
    <location>
        <begin position="1"/>
        <end position="82"/>
    </location>
</feature>
<evidence type="ECO:0000313" key="11">
    <source>
        <dbReference type="EMBL" id="OMH79518.1"/>
    </source>
</evidence>
<evidence type="ECO:0000256" key="9">
    <source>
        <dbReference type="SAM" id="MobiDB-lite"/>
    </source>
</evidence>
<dbReference type="InterPro" id="IPR012976">
    <property type="entry name" value="NOSIC"/>
</dbReference>
<evidence type="ECO:0000256" key="3">
    <source>
        <dbReference type="ARBA" id="ARBA00022664"/>
    </source>
</evidence>